<dbReference type="Gene3D" id="3.20.20.450">
    <property type="entry name" value="EAL domain"/>
    <property type="match status" value="1"/>
</dbReference>
<evidence type="ECO:0000259" key="1">
    <source>
        <dbReference type="PROSITE" id="PS51833"/>
    </source>
</evidence>
<reference evidence="2" key="1">
    <citation type="submission" date="2022-08" db="EMBL/GenBank/DDBJ databases">
        <title>Draft genome sequencing of Roseisolibacter agri AW1220.</title>
        <authorList>
            <person name="Tobiishi Y."/>
            <person name="Tonouchi A."/>
        </authorList>
    </citation>
    <scope>NUCLEOTIDE SEQUENCE</scope>
    <source>
        <strain evidence="2">AW1220</strain>
    </source>
</reference>
<comment type="caution">
    <text evidence="2">The sequence shown here is derived from an EMBL/GenBank/DDBJ whole genome shotgun (WGS) entry which is preliminary data.</text>
</comment>
<accession>A0AA37QCI0</accession>
<dbReference type="PANTHER" id="PTHR33525">
    <property type="match status" value="1"/>
</dbReference>
<dbReference type="EMBL" id="BRXS01000004">
    <property type="protein sequence ID" value="GLC26361.1"/>
    <property type="molecule type" value="Genomic_DNA"/>
</dbReference>
<proteinExistence type="predicted"/>
<organism evidence="2 3">
    <name type="scientific">Roseisolibacter agri</name>
    <dbReference type="NCBI Taxonomy" id="2014610"/>
    <lineage>
        <taxon>Bacteria</taxon>
        <taxon>Pseudomonadati</taxon>
        <taxon>Gemmatimonadota</taxon>
        <taxon>Gemmatimonadia</taxon>
        <taxon>Gemmatimonadales</taxon>
        <taxon>Gemmatimonadaceae</taxon>
        <taxon>Roseisolibacter</taxon>
    </lineage>
</organism>
<dbReference type="PANTHER" id="PTHR33525:SF4">
    <property type="entry name" value="CYCLIC DI-GMP PHOSPHODIESTERASE CDGJ"/>
    <property type="match status" value="1"/>
</dbReference>
<dbReference type="SUPFAM" id="SSF141868">
    <property type="entry name" value="EAL domain-like"/>
    <property type="match status" value="1"/>
</dbReference>
<dbReference type="InterPro" id="IPR014408">
    <property type="entry name" value="dGMP_Pdiesterase_EAL/HD-GYP"/>
</dbReference>
<feature type="domain" description="HDOD" evidence="1">
    <location>
        <begin position="203"/>
        <end position="391"/>
    </location>
</feature>
<dbReference type="InterPro" id="IPR035919">
    <property type="entry name" value="EAL_sf"/>
</dbReference>
<name>A0AA37QCI0_9BACT</name>
<evidence type="ECO:0000313" key="3">
    <source>
        <dbReference type="Proteomes" id="UP001161325"/>
    </source>
</evidence>
<dbReference type="AlphaFoldDB" id="A0AA37QCI0"/>
<protein>
    <recommendedName>
        <fullName evidence="1">HDOD domain-containing protein</fullName>
    </recommendedName>
</protein>
<dbReference type="Gene3D" id="1.10.3210.10">
    <property type="entry name" value="Hypothetical protein af1432"/>
    <property type="match status" value="1"/>
</dbReference>
<dbReference type="PIRSF" id="PIRSF003180">
    <property type="entry name" value="DiGMPpdiest_YuxH"/>
    <property type="match status" value="1"/>
</dbReference>
<dbReference type="SUPFAM" id="SSF109604">
    <property type="entry name" value="HD-domain/PDEase-like"/>
    <property type="match status" value="1"/>
</dbReference>
<dbReference type="PROSITE" id="PS51833">
    <property type="entry name" value="HDOD"/>
    <property type="match status" value="1"/>
</dbReference>
<dbReference type="InterPro" id="IPR013976">
    <property type="entry name" value="HDOD"/>
</dbReference>
<dbReference type="RefSeq" id="WP_284350814.1">
    <property type="nucleotide sequence ID" value="NZ_BRXS01000004.1"/>
</dbReference>
<dbReference type="Proteomes" id="UP001161325">
    <property type="component" value="Unassembled WGS sequence"/>
</dbReference>
<dbReference type="Pfam" id="PF08668">
    <property type="entry name" value="HDOD"/>
    <property type="match status" value="1"/>
</dbReference>
<dbReference type="InterPro" id="IPR052340">
    <property type="entry name" value="RNase_Y/CdgJ"/>
</dbReference>
<keyword evidence="3" id="KW-1185">Reference proteome</keyword>
<gene>
    <name evidence="2" type="ORF">rosag_28740</name>
</gene>
<dbReference type="Pfam" id="PF00563">
    <property type="entry name" value="EAL"/>
    <property type="match status" value="1"/>
</dbReference>
<dbReference type="InterPro" id="IPR001633">
    <property type="entry name" value="EAL_dom"/>
</dbReference>
<sequence length="422" mass="45603">MLDSLEIALARQPIFDRADRLVAYELLYRDSARATAAVGADSTRMSSDTITRTLLGIGLARVTGGRRAYINVDRPMLLDGSIHVLDPQQVVIELLESVTCDDETLPACEALVAAGYTLALDDYVHDPANEPLLRLARIVKIDVLGRADDELRAALAQVRPFDVCCLAERVETAAARARCATLGFELFQGYFHARPELLAGREVPVQQGNLIRLMNVLRDAETSDAQVEEIFRGDITLAYKLLRIVNSAGSGRAGVESIGHAIRLLGRATLHRWLGLLLVSSFATATGVRAELVTGAMLRARFCELLAEAAGRRREGGALFMAGLFSMLDALMRVPMSEVVSRLELTTELREALLAREGPYGAALRVAEAYEIGAWDTVSSGAESLGVSLDLLPVLYVEALSWAQERASEAASAEPAERGAAA</sequence>
<dbReference type="SMART" id="SM00052">
    <property type="entry name" value="EAL"/>
    <property type="match status" value="1"/>
</dbReference>
<evidence type="ECO:0000313" key="2">
    <source>
        <dbReference type="EMBL" id="GLC26361.1"/>
    </source>
</evidence>